<name>A0ABS8XUA5_9BURK</name>
<evidence type="ECO:0000313" key="1">
    <source>
        <dbReference type="EMBL" id="MCE4556262.1"/>
    </source>
</evidence>
<sequence length="108" mass="11764">MKLLAPIGFPESPSTATLRCWSVLEVVDDDGSLVRLVVGWVNVSKLRITSAVEQVEGGQVLTRSGSIYTLEGPPATPEELQEQKTRRDALLGGRSAIDVTARYRNALR</sequence>
<accession>A0ABS8XUA5</accession>
<gene>
    <name evidence="1" type="ORF">LXT13_17860</name>
</gene>
<protein>
    <submittedName>
        <fullName evidence="1">Uncharacterized protein</fullName>
    </submittedName>
</protein>
<comment type="caution">
    <text evidence="1">The sequence shown here is derived from an EMBL/GenBank/DDBJ whole genome shotgun (WGS) entry which is preliminary data.</text>
</comment>
<dbReference type="EMBL" id="JAJTWU010000007">
    <property type="protein sequence ID" value="MCE4556262.1"/>
    <property type="molecule type" value="Genomic_DNA"/>
</dbReference>
<organism evidence="1 2">
    <name type="scientific">Pelomonas cellulosilytica</name>
    <dbReference type="NCBI Taxonomy" id="2906762"/>
    <lineage>
        <taxon>Bacteria</taxon>
        <taxon>Pseudomonadati</taxon>
        <taxon>Pseudomonadota</taxon>
        <taxon>Betaproteobacteria</taxon>
        <taxon>Burkholderiales</taxon>
        <taxon>Sphaerotilaceae</taxon>
        <taxon>Roseateles</taxon>
    </lineage>
</organism>
<proteinExistence type="predicted"/>
<dbReference type="RefSeq" id="WP_233373306.1">
    <property type="nucleotide sequence ID" value="NZ_JAJTWU010000007.1"/>
</dbReference>
<reference evidence="1 2" key="1">
    <citation type="submission" date="2021-12" db="EMBL/GenBank/DDBJ databases">
        <title>Genome seq of P8.</title>
        <authorList>
            <person name="Seo T."/>
        </authorList>
    </citation>
    <scope>NUCLEOTIDE SEQUENCE [LARGE SCALE GENOMIC DNA]</scope>
    <source>
        <strain evidence="1 2">P8</strain>
    </source>
</reference>
<evidence type="ECO:0000313" key="2">
    <source>
        <dbReference type="Proteomes" id="UP001200741"/>
    </source>
</evidence>
<dbReference type="Proteomes" id="UP001200741">
    <property type="component" value="Unassembled WGS sequence"/>
</dbReference>
<keyword evidence="2" id="KW-1185">Reference proteome</keyword>